<evidence type="ECO:0000256" key="1">
    <source>
        <dbReference type="SAM" id="MobiDB-lite"/>
    </source>
</evidence>
<dbReference type="HOGENOM" id="CLU_1263487_0_0_1"/>
<proteinExistence type="predicted"/>
<protein>
    <submittedName>
        <fullName evidence="2">Uncharacterized protein</fullName>
    </submittedName>
</protein>
<dbReference type="Proteomes" id="UP000026915">
    <property type="component" value="Chromosome 9"/>
</dbReference>
<reference evidence="2 3" key="1">
    <citation type="journal article" date="2013" name="Genome Biol.">
        <title>The genome sequence of the most widely cultivated cacao type and its use to identify candidate genes regulating pod color.</title>
        <authorList>
            <person name="Motamayor J.C."/>
            <person name="Mockaitis K."/>
            <person name="Schmutz J."/>
            <person name="Haiminen N."/>
            <person name="Iii D.L."/>
            <person name="Cornejo O."/>
            <person name="Findley S.D."/>
            <person name="Zheng P."/>
            <person name="Utro F."/>
            <person name="Royaert S."/>
            <person name="Saski C."/>
            <person name="Jenkins J."/>
            <person name="Podicheti R."/>
            <person name="Zhao M."/>
            <person name="Scheffler B.E."/>
            <person name="Stack J.C."/>
            <person name="Feltus F.A."/>
            <person name="Mustiga G.M."/>
            <person name="Amores F."/>
            <person name="Phillips W."/>
            <person name="Marelli J.P."/>
            <person name="May G.D."/>
            <person name="Shapiro H."/>
            <person name="Ma J."/>
            <person name="Bustamante C.D."/>
            <person name="Schnell R.J."/>
            <person name="Main D."/>
            <person name="Gilbert D."/>
            <person name="Parida L."/>
            <person name="Kuhn D.N."/>
        </authorList>
    </citation>
    <scope>NUCLEOTIDE SEQUENCE [LARGE SCALE GENOMIC DNA]</scope>
    <source>
        <strain evidence="3">cv. Matina 1-6</strain>
    </source>
</reference>
<dbReference type="Gene3D" id="3.30.70.330">
    <property type="match status" value="1"/>
</dbReference>
<organism evidence="2 3">
    <name type="scientific">Theobroma cacao</name>
    <name type="common">Cacao</name>
    <name type="synonym">Cocoa</name>
    <dbReference type="NCBI Taxonomy" id="3641"/>
    <lineage>
        <taxon>Eukaryota</taxon>
        <taxon>Viridiplantae</taxon>
        <taxon>Streptophyta</taxon>
        <taxon>Embryophyta</taxon>
        <taxon>Tracheophyta</taxon>
        <taxon>Spermatophyta</taxon>
        <taxon>Magnoliopsida</taxon>
        <taxon>eudicotyledons</taxon>
        <taxon>Gunneridae</taxon>
        <taxon>Pentapetalae</taxon>
        <taxon>rosids</taxon>
        <taxon>malvids</taxon>
        <taxon>Malvales</taxon>
        <taxon>Malvaceae</taxon>
        <taxon>Byttnerioideae</taxon>
        <taxon>Theobroma</taxon>
    </lineage>
</organism>
<dbReference type="SUPFAM" id="SSF54928">
    <property type="entry name" value="RNA-binding domain, RBD"/>
    <property type="match status" value="1"/>
</dbReference>
<evidence type="ECO:0000313" key="2">
    <source>
        <dbReference type="EMBL" id="EOY31762.1"/>
    </source>
</evidence>
<dbReference type="GO" id="GO:0003676">
    <property type="term" value="F:nucleic acid binding"/>
    <property type="evidence" value="ECO:0007669"/>
    <property type="project" value="InterPro"/>
</dbReference>
<accession>A0A061GRI6</accession>
<gene>
    <name evidence="2" type="ORF">TCM_038893</name>
</gene>
<keyword evidence="3" id="KW-1185">Reference proteome</keyword>
<dbReference type="InterPro" id="IPR035979">
    <property type="entry name" value="RBD_domain_sf"/>
</dbReference>
<feature type="region of interest" description="Disordered" evidence="1">
    <location>
        <begin position="182"/>
        <end position="219"/>
    </location>
</feature>
<dbReference type="InterPro" id="IPR012677">
    <property type="entry name" value="Nucleotide-bd_a/b_plait_sf"/>
</dbReference>
<dbReference type="EMBL" id="CM001887">
    <property type="protein sequence ID" value="EOY31762.1"/>
    <property type="molecule type" value="Genomic_DNA"/>
</dbReference>
<name>A0A061GRI6_THECC</name>
<dbReference type="InParanoid" id="A0A061GRI6"/>
<dbReference type="AlphaFoldDB" id="A0A061GRI6"/>
<dbReference type="Gramene" id="EOY31762">
    <property type="protein sequence ID" value="EOY31762"/>
    <property type="gene ID" value="TCM_038893"/>
</dbReference>
<evidence type="ECO:0000313" key="3">
    <source>
        <dbReference type="Proteomes" id="UP000026915"/>
    </source>
</evidence>
<sequence>MDVYLPRSKNRGIAKCAFVKIRNEEELWRAFNARKGARIKGRTLVVKLADKAQNTVDVIKEKVGPRSYRDVLRAGVNDNYSIKQRSNKEENNADEKAELVVACKESKKDSERPKELAWKMGKQKDGNEVAPLKSWTECKVQIVEVENEWLKSSAVGRPRAGLSPEEIQRVFIISTAGIINADSEANKSSMEKRKNGVLEQTAPSLADEEEADSGGVKAS</sequence>